<protein>
    <recommendedName>
        <fullName evidence="12">Benzoate 4-monooxygenase</fullName>
    </recommendedName>
</protein>
<dbReference type="Pfam" id="PF00067">
    <property type="entry name" value="p450"/>
    <property type="match status" value="1"/>
</dbReference>
<keyword evidence="4 8" id="KW-0479">Metal-binding</keyword>
<dbReference type="AlphaFoldDB" id="A0AAN6GQZ0"/>
<dbReference type="PRINTS" id="PR00385">
    <property type="entry name" value="P450"/>
</dbReference>
<keyword evidence="3 8" id="KW-0349">Heme</keyword>
<dbReference type="EMBL" id="JAPDMZ010000045">
    <property type="protein sequence ID" value="KAK0553836.1"/>
    <property type="molecule type" value="Genomic_DNA"/>
</dbReference>
<proteinExistence type="inferred from homology"/>
<sequence>MANSTLLTVWDWTFSHPFHTLLVTLTVAASFWVLPFVQNQSAWTVPGPWLAKFSNLWLMLTAKEGNRSLRVHELHKKYGKFVRLAPNHISIADPDALAPVYGHSTGTIKSEFYDAFAAPGFPRGLFNTRDRSEHTRKRKIVSHTFAPKSITAFEPFVRKEVQLFLDRWDELCKEAQSEARDGPRGLKGYAWLDVLTWTNYWAFDTIGDLAFGRPFGMLESGMDRVPIVYEDPRTGTKRTEYGSAIQIINERGEVSATMGVSPPWSRKWLLKLPWFERRMRSVRALTGIALARVNDRLQNGSDRDDLLAKLQSGTDEQGVRMAKAELTAEALTQLIAGSDTTSNSSCAVLYHLTAHPQALEKLQAELDEALKDSEDVPTHDEVRELPYLRAVINESLRYHATSGIGLPRLIPEPGTHVLGRFFPAGSVLSVPTYTMHRSEEWWGKDAEQYRPERWLEADAETLKRFEKASNVFSTGPRACVGRNVAEQELLVFIAAVVRRYDMELKYPDRELPTAEGFLRKPTTLEAGIRRRRQ</sequence>
<evidence type="ECO:0000256" key="8">
    <source>
        <dbReference type="PIRSR" id="PIRSR602401-1"/>
    </source>
</evidence>
<evidence type="ECO:0000313" key="10">
    <source>
        <dbReference type="EMBL" id="KAK0553836.1"/>
    </source>
</evidence>
<dbReference type="PANTHER" id="PTHR24305">
    <property type="entry name" value="CYTOCHROME P450"/>
    <property type="match status" value="1"/>
</dbReference>
<dbReference type="Proteomes" id="UP001176517">
    <property type="component" value="Unassembled WGS sequence"/>
</dbReference>
<dbReference type="GO" id="GO:0020037">
    <property type="term" value="F:heme binding"/>
    <property type="evidence" value="ECO:0007669"/>
    <property type="project" value="InterPro"/>
</dbReference>
<dbReference type="InterPro" id="IPR001128">
    <property type="entry name" value="Cyt_P450"/>
</dbReference>
<dbReference type="InterPro" id="IPR002401">
    <property type="entry name" value="Cyt_P450_E_grp-I"/>
</dbReference>
<evidence type="ECO:0000256" key="1">
    <source>
        <dbReference type="ARBA" id="ARBA00001971"/>
    </source>
</evidence>
<gene>
    <name evidence="10" type="ORF">OC846_002367</name>
</gene>
<dbReference type="GO" id="GO:0005506">
    <property type="term" value="F:iron ion binding"/>
    <property type="evidence" value="ECO:0007669"/>
    <property type="project" value="InterPro"/>
</dbReference>
<evidence type="ECO:0000256" key="3">
    <source>
        <dbReference type="ARBA" id="ARBA00022617"/>
    </source>
</evidence>
<comment type="cofactor">
    <cofactor evidence="1 8">
        <name>heme</name>
        <dbReference type="ChEBI" id="CHEBI:30413"/>
    </cofactor>
</comment>
<evidence type="ECO:0000256" key="7">
    <source>
        <dbReference type="ARBA" id="ARBA00023033"/>
    </source>
</evidence>
<evidence type="ECO:0000313" key="11">
    <source>
        <dbReference type="Proteomes" id="UP001176517"/>
    </source>
</evidence>
<evidence type="ECO:0000256" key="5">
    <source>
        <dbReference type="ARBA" id="ARBA00023002"/>
    </source>
</evidence>
<dbReference type="PROSITE" id="PS00086">
    <property type="entry name" value="CYTOCHROME_P450"/>
    <property type="match status" value="1"/>
</dbReference>
<organism evidence="10 11">
    <name type="scientific">Tilletia horrida</name>
    <dbReference type="NCBI Taxonomy" id="155126"/>
    <lineage>
        <taxon>Eukaryota</taxon>
        <taxon>Fungi</taxon>
        <taxon>Dikarya</taxon>
        <taxon>Basidiomycota</taxon>
        <taxon>Ustilaginomycotina</taxon>
        <taxon>Exobasidiomycetes</taxon>
        <taxon>Tilletiales</taxon>
        <taxon>Tilletiaceae</taxon>
        <taxon>Tilletia</taxon>
    </lineage>
</organism>
<keyword evidence="5 9" id="KW-0560">Oxidoreductase</keyword>
<evidence type="ECO:0000256" key="2">
    <source>
        <dbReference type="ARBA" id="ARBA00010617"/>
    </source>
</evidence>
<accession>A0AAN6GQZ0</accession>
<keyword evidence="7 9" id="KW-0503">Monooxygenase</keyword>
<comment type="similarity">
    <text evidence="2 9">Belongs to the cytochrome P450 family.</text>
</comment>
<reference evidence="10" key="1">
    <citation type="journal article" date="2023" name="PhytoFront">
        <title>Draft Genome Resources of Seven Strains of Tilletia horrida, Causal Agent of Kernel Smut of Rice.</title>
        <authorList>
            <person name="Khanal S."/>
            <person name="Antony Babu S."/>
            <person name="Zhou X.G."/>
        </authorList>
    </citation>
    <scope>NUCLEOTIDE SEQUENCE</scope>
    <source>
        <strain evidence="10">TX6</strain>
    </source>
</reference>
<dbReference type="InterPro" id="IPR050121">
    <property type="entry name" value="Cytochrome_P450_monoxygenase"/>
</dbReference>
<dbReference type="SUPFAM" id="SSF48264">
    <property type="entry name" value="Cytochrome P450"/>
    <property type="match status" value="1"/>
</dbReference>
<dbReference type="GO" id="GO:0016705">
    <property type="term" value="F:oxidoreductase activity, acting on paired donors, with incorporation or reduction of molecular oxygen"/>
    <property type="evidence" value="ECO:0007669"/>
    <property type="project" value="InterPro"/>
</dbReference>
<evidence type="ECO:0000256" key="6">
    <source>
        <dbReference type="ARBA" id="ARBA00023004"/>
    </source>
</evidence>
<keyword evidence="11" id="KW-1185">Reference proteome</keyword>
<dbReference type="Gene3D" id="1.10.630.10">
    <property type="entry name" value="Cytochrome P450"/>
    <property type="match status" value="1"/>
</dbReference>
<evidence type="ECO:0000256" key="4">
    <source>
        <dbReference type="ARBA" id="ARBA00022723"/>
    </source>
</evidence>
<dbReference type="InterPro" id="IPR036396">
    <property type="entry name" value="Cyt_P450_sf"/>
</dbReference>
<dbReference type="PANTHER" id="PTHR24305:SF29">
    <property type="entry name" value="BENZOATE-PARA-HYDROXYLASE"/>
    <property type="match status" value="1"/>
</dbReference>
<dbReference type="InterPro" id="IPR017972">
    <property type="entry name" value="Cyt_P450_CS"/>
</dbReference>
<dbReference type="PRINTS" id="PR00463">
    <property type="entry name" value="EP450I"/>
</dbReference>
<feature type="binding site" description="axial binding residue" evidence="8">
    <location>
        <position position="479"/>
    </location>
    <ligand>
        <name>heme</name>
        <dbReference type="ChEBI" id="CHEBI:30413"/>
    </ligand>
    <ligandPart>
        <name>Fe</name>
        <dbReference type="ChEBI" id="CHEBI:18248"/>
    </ligandPart>
</feature>
<evidence type="ECO:0008006" key="12">
    <source>
        <dbReference type="Google" id="ProtNLM"/>
    </source>
</evidence>
<evidence type="ECO:0000256" key="9">
    <source>
        <dbReference type="RuleBase" id="RU000461"/>
    </source>
</evidence>
<keyword evidence="6 8" id="KW-0408">Iron</keyword>
<dbReference type="GO" id="GO:0004497">
    <property type="term" value="F:monooxygenase activity"/>
    <property type="evidence" value="ECO:0007669"/>
    <property type="project" value="UniProtKB-KW"/>
</dbReference>
<name>A0AAN6GQZ0_9BASI</name>
<comment type="caution">
    <text evidence="10">The sequence shown here is derived from an EMBL/GenBank/DDBJ whole genome shotgun (WGS) entry which is preliminary data.</text>
</comment>
<dbReference type="CDD" id="cd11061">
    <property type="entry name" value="CYP67-like"/>
    <property type="match status" value="1"/>
</dbReference>